<name>A0A6J4H7V3_9ACTN</name>
<reference evidence="2" key="1">
    <citation type="submission" date="2020-02" db="EMBL/GenBank/DDBJ databases">
        <authorList>
            <person name="Meier V. D."/>
        </authorList>
    </citation>
    <scope>NUCLEOTIDE SEQUENCE</scope>
    <source>
        <strain evidence="2">AVDCRST_MAG10</strain>
    </source>
</reference>
<evidence type="ECO:0000256" key="1">
    <source>
        <dbReference type="SAM" id="MobiDB-lite"/>
    </source>
</evidence>
<feature type="compositionally biased region" description="Basic residues" evidence="1">
    <location>
        <begin position="250"/>
        <end position="267"/>
    </location>
</feature>
<feature type="compositionally biased region" description="Low complexity" evidence="1">
    <location>
        <begin position="182"/>
        <end position="201"/>
    </location>
</feature>
<evidence type="ECO:0000313" key="2">
    <source>
        <dbReference type="EMBL" id="CAA9215145.1"/>
    </source>
</evidence>
<feature type="non-terminal residue" evidence="2">
    <location>
        <position position="277"/>
    </location>
</feature>
<feature type="region of interest" description="Disordered" evidence="1">
    <location>
        <begin position="1"/>
        <end position="277"/>
    </location>
</feature>
<organism evidence="2">
    <name type="scientific">uncultured Acidimicrobiales bacterium</name>
    <dbReference type="NCBI Taxonomy" id="310071"/>
    <lineage>
        <taxon>Bacteria</taxon>
        <taxon>Bacillati</taxon>
        <taxon>Actinomycetota</taxon>
        <taxon>Acidimicrobiia</taxon>
        <taxon>Acidimicrobiales</taxon>
        <taxon>environmental samples</taxon>
    </lineage>
</organism>
<feature type="compositionally biased region" description="Low complexity" evidence="1">
    <location>
        <begin position="268"/>
        <end position="277"/>
    </location>
</feature>
<gene>
    <name evidence="2" type="ORF">AVDCRST_MAG10-347</name>
</gene>
<feature type="non-terminal residue" evidence="2">
    <location>
        <position position="1"/>
    </location>
</feature>
<dbReference type="AlphaFoldDB" id="A0A6J4H7V3"/>
<feature type="compositionally biased region" description="Basic residues" evidence="1">
    <location>
        <begin position="219"/>
        <end position="228"/>
    </location>
</feature>
<protein>
    <submittedName>
        <fullName evidence="2">Uncharacterized protein</fullName>
    </submittedName>
</protein>
<sequence>GDVAGSRPRSPEPPGRHRGVRLPAQARVRPPLRGRGAAVAGHRRRRAPGRGPAAGPHRRPGHRRADPRVQPVVADAPHPPLRPLTGPAGPRDRPRPPRPRGLRGGQQHGPQGAPRREGGGGGGRSRPARRHRRHQSGRGRRPAPCRHLRGRGRCRVDQRSGVVGRLGHAGHQAHPALRHDPGGPAVPVGVPAHPYRPGLRGRAPRRGAGQGHRPGLHPGGRRPRRPLLRRGAPADHLPLGERAQGAVAPARHRPRHRPALGRVHRPPARGTAPPAPV</sequence>
<accession>A0A6J4H7V3</accession>
<feature type="compositionally biased region" description="Basic residues" evidence="1">
    <location>
        <begin position="126"/>
        <end position="153"/>
    </location>
</feature>
<proteinExistence type="predicted"/>
<dbReference type="EMBL" id="CADCTB010000022">
    <property type="protein sequence ID" value="CAA9215145.1"/>
    <property type="molecule type" value="Genomic_DNA"/>
</dbReference>